<gene>
    <name evidence="5" type="primary">LOC106168371</name>
</gene>
<dbReference type="AlphaFoldDB" id="A0A2R2MU14"/>
<sequence length="163" mass="18330">MGRILPFSSLGFLYLGLLVASIPTKQRLVRPSGGATGLKIAAFNARTFGETKMSKEEVVDILVQIVRRYDIILIQGIRDITQESIYELLSLVNKEAGGTSYSMELSERLGRSIYYKEQYAFLYRNESAAALGSYQYDDGPDDGSDAFEREPFFVKFRSLISEI</sequence>
<accession>A0A2R2MU14</accession>
<dbReference type="PANTHER" id="PTHR11371:SF31">
    <property type="entry name" value="EXTRACELLULAR NUCLEASE"/>
    <property type="match status" value="1"/>
</dbReference>
<dbReference type="InterPro" id="IPR036691">
    <property type="entry name" value="Endo/exonu/phosph_ase_sf"/>
</dbReference>
<dbReference type="GO" id="GO:0003677">
    <property type="term" value="F:DNA binding"/>
    <property type="evidence" value="ECO:0007669"/>
    <property type="project" value="TreeGrafter"/>
</dbReference>
<dbReference type="GO" id="GO:0005634">
    <property type="term" value="C:nucleus"/>
    <property type="evidence" value="ECO:0007669"/>
    <property type="project" value="TreeGrafter"/>
</dbReference>
<dbReference type="KEGG" id="lak:106168371"/>
<dbReference type="InterPro" id="IPR016202">
    <property type="entry name" value="DNase_I"/>
</dbReference>
<keyword evidence="3" id="KW-0732">Signal</keyword>
<feature type="signal peptide" evidence="3">
    <location>
        <begin position="1"/>
        <end position="20"/>
    </location>
</feature>
<dbReference type="STRING" id="7574.A0A2R2MU14"/>
<name>A0A2R2MU14_LINAN</name>
<dbReference type="GO" id="GO:0006308">
    <property type="term" value="P:DNA catabolic process"/>
    <property type="evidence" value="ECO:0007669"/>
    <property type="project" value="InterPro"/>
</dbReference>
<keyword evidence="1" id="KW-0540">Nuclease</keyword>
<evidence type="ECO:0000256" key="3">
    <source>
        <dbReference type="SAM" id="SignalP"/>
    </source>
</evidence>
<dbReference type="Proteomes" id="UP000085678">
    <property type="component" value="Unplaced"/>
</dbReference>
<keyword evidence="4" id="KW-1185">Reference proteome</keyword>
<dbReference type="InParanoid" id="A0A2R2MU14"/>
<proteinExistence type="predicted"/>
<evidence type="ECO:0000313" key="5">
    <source>
        <dbReference type="RefSeq" id="XP_023933542.1"/>
    </source>
</evidence>
<protein>
    <submittedName>
        <fullName evidence="5">Deoxyribonuclease-1-like</fullName>
    </submittedName>
</protein>
<feature type="chain" id="PRO_5015123431" evidence="3">
    <location>
        <begin position="21"/>
        <end position="163"/>
    </location>
</feature>
<dbReference type="GO" id="GO:0004530">
    <property type="term" value="F:deoxyribonuclease I activity"/>
    <property type="evidence" value="ECO:0007669"/>
    <property type="project" value="TreeGrafter"/>
</dbReference>
<dbReference type="Gene3D" id="3.60.10.10">
    <property type="entry name" value="Endonuclease/exonuclease/phosphatase"/>
    <property type="match status" value="1"/>
</dbReference>
<dbReference type="OrthoDB" id="10061407at2759"/>
<dbReference type="SMART" id="SM00476">
    <property type="entry name" value="DNaseIc"/>
    <property type="match status" value="1"/>
</dbReference>
<dbReference type="SUPFAM" id="SSF56219">
    <property type="entry name" value="DNase I-like"/>
    <property type="match status" value="1"/>
</dbReference>
<evidence type="ECO:0000313" key="4">
    <source>
        <dbReference type="Proteomes" id="UP000085678"/>
    </source>
</evidence>
<dbReference type="RefSeq" id="XP_023933542.1">
    <property type="nucleotide sequence ID" value="XM_024077774.1"/>
</dbReference>
<evidence type="ECO:0000256" key="2">
    <source>
        <dbReference type="ARBA" id="ARBA00022801"/>
    </source>
</evidence>
<dbReference type="GeneID" id="106168371"/>
<keyword evidence="2" id="KW-0378">Hydrolase</keyword>
<reference evidence="5" key="1">
    <citation type="submission" date="2025-08" db="UniProtKB">
        <authorList>
            <consortium name="RefSeq"/>
        </authorList>
    </citation>
    <scope>IDENTIFICATION</scope>
    <source>
        <tissue evidence="5">Gonads</tissue>
    </source>
</reference>
<dbReference type="PRINTS" id="PR00130">
    <property type="entry name" value="DNASEI"/>
</dbReference>
<organism evidence="4 5">
    <name type="scientific">Lingula anatina</name>
    <name type="common">Brachiopod</name>
    <name type="synonym">Lingula unguis</name>
    <dbReference type="NCBI Taxonomy" id="7574"/>
    <lineage>
        <taxon>Eukaryota</taxon>
        <taxon>Metazoa</taxon>
        <taxon>Spiralia</taxon>
        <taxon>Lophotrochozoa</taxon>
        <taxon>Brachiopoda</taxon>
        <taxon>Linguliformea</taxon>
        <taxon>Lingulata</taxon>
        <taxon>Lingulida</taxon>
        <taxon>Linguloidea</taxon>
        <taxon>Lingulidae</taxon>
        <taxon>Lingula</taxon>
    </lineage>
</organism>
<dbReference type="PANTHER" id="PTHR11371">
    <property type="entry name" value="DEOXYRIBONUCLEASE"/>
    <property type="match status" value="1"/>
</dbReference>
<evidence type="ECO:0000256" key="1">
    <source>
        <dbReference type="ARBA" id="ARBA00022722"/>
    </source>
</evidence>